<evidence type="ECO:0000256" key="2">
    <source>
        <dbReference type="ARBA" id="ARBA00023125"/>
    </source>
</evidence>
<evidence type="ECO:0000256" key="1">
    <source>
        <dbReference type="ARBA" id="ARBA00023015"/>
    </source>
</evidence>
<dbReference type="EMBL" id="JAMQYH010000003">
    <property type="protein sequence ID" value="KAJ1693260.1"/>
    <property type="molecule type" value="Genomic_DNA"/>
</dbReference>
<dbReference type="Gene3D" id="2.170.150.80">
    <property type="entry name" value="NAC domain"/>
    <property type="match status" value="1"/>
</dbReference>
<dbReference type="GO" id="GO:0003677">
    <property type="term" value="F:DNA binding"/>
    <property type="evidence" value="ECO:0007669"/>
    <property type="project" value="UniProtKB-KW"/>
</dbReference>
<reference evidence="6" key="1">
    <citation type="journal article" date="2022" name="Cell">
        <title>Repeat-based holocentromeres influence genome architecture and karyotype evolution.</title>
        <authorList>
            <person name="Hofstatter P.G."/>
            <person name="Thangavel G."/>
            <person name="Lux T."/>
            <person name="Neumann P."/>
            <person name="Vondrak T."/>
            <person name="Novak P."/>
            <person name="Zhang M."/>
            <person name="Costa L."/>
            <person name="Castellani M."/>
            <person name="Scott A."/>
            <person name="Toegelov H."/>
            <person name="Fuchs J."/>
            <person name="Mata-Sucre Y."/>
            <person name="Dias Y."/>
            <person name="Vanzela A.L.L."/>
            <person name="Huettel B."/>
            <person name="Almeida C.C.S."/>
            <person name="Simkova H."/>
            <person name="Souza G."/>
            <person name="Pedrosa-Harand A."/>
            <person name="Macas J."/>
            <person name="Mayer K.F.X."/>
            <person name="Houben A."/>
            <person name="Marques A."/>
        </authorList>
    </citation>
    <scope>NUCLEOTIDE SEQUENCE</scope>
    <source>
        <strain evidence="6">RhyBre1mFocal</strain>
    </source>
</reference>
<dbReference type="PANTHER" id="PTHR31744:SF221">
    <property type="entry name" value="NAC DOMAIN-CONTAINING PROTEIN 43-LIKE"/>
    <property type="match status" value="1"/>
</dbReference>
<evidence type="ECO:0000313" key="6">
    <source>
        <dbReference type="EMBL" id="KAJ1693260.1"/>
    </source>
</evidence>
<name>A0A9Q0CGA1_9POAL</name>
<dbReference type="FunFam" id="2.170.150.80:FF:000003">
    <property type="entry name" value="NAC domain-containing protein"/>
    <property type="match status" value="1"/>
</dbReference>
<evidence type="ECO:0000256" key="4">
    <source>
        <dbReference type="ARBA" id="ARBA00023242"/>
    </source>
</evidence>
<keyword evidence="4" id="KW-0539">Nucleus</keyword>
<keyword evidence="3" id="KW-0804">Transcription</keyword>
<organism evidence="6 7">
    <name type="scientific">Rhynchospora breviuscula</name>
    <dbReference type="NCBI Taxonomy" id="2022672"/>
    <lineage>
        <taxon>Eukaryota</taxon>
        <taxon>Viridiplantae</taxon>
        <taxon>Streptophyta</taxon>
        <taxon>Embryophyta</taxon>
        <taxon>Tracheophyta</taxon>
        <taxon>Spermatophyta</taxon>
        <taxon>Magnoliopsida</taxon>
        <taxon>Liliopsida</taxon>
        <taxon>Poales</taxon>
        <taxon>Cyperaceae</taxon>
        <taxon>Cyperoideae</taxon>
        <taxon>Rhynchosporeae</taxon>
        <taxon>Rhynchospora</taxon>
    </lineage>
</organism>
<evidence type="ECO:0000259" key="5">
    <source>
        <dbReference type="PROSITE" id="PS51005"/>
    </source>
</evidence>
<keyword evidence="1" id="KW-0805">Transcription regulation</keyword>
<proteinExistence type="predicted"/>
<dbReference type="OrthoDB" id="1891465at2759"/>
<dbReference type="Pfam" id="PF02365">
    <property type="entry name" value="NAM"/>
    <property type="match status" value="1"/>
</dbReference>
<dbReference type="SUPFAM" id="SSF101941">
    <property type="entry name" value="NAC domain"/>
    <property type="match status" value="1"/>
</dbReference>
<dbReference type="AlphaFoldDB" id="A0A9Q0CGA1"/>
<dbReference type="PROSITE" id="PS51005">
    <property type="entry name" value="NAC"/>
    <property type="match status" value="1"/>
</dbReference>
<keyword evidence="7" id="KW-1185">Reference proteome</keyword>
<comment type="caution">
    <text evidence="6">The sequence shown here is derived from an EMBL/GenBank/DDBJ whole genome shotgun (WGS) entry which is preliminary data.</text>
</comment>
<accession>A0A9Q0CGA1</accession>
<dbReference type="InterPro" id="IPR036093">
    <property type="entry name" value="NAC_dom_sf"/>
</dbReference>
<keyword evidence="2" id="KW-0238">DNA-binding</keyword>
<dbReference type="GO" id="GO:0006355">
    <property type="term" value="P:regulation of DNA-templated transcription"/>
    <property type="evidence" value="ECO:0007669"/>
    <property type="project" value="InterPro"/>
</dbReference>
<dbReference type="Proteomes" id="UP001151287">
    <property type="component" value="Unassembled WGS sequence"/>
</dbReference>
<gene>
    <name evidence="6" type="ORF">LUZ63_009958</name>
</gene>
<dbReference type="PANTHER" id="PTHR31744">
    <property type="entry name" value="PROTEIN CUP-SHAPED COTYLEDON 2-RELATED"/>
    <property type="match status" value="1"/>
</dbReference>
<protein>
    <recommendedName>
        <fullName evidence="5">NAC domain-containing protein</fullName>
    </recommendedName>
</protein>
<evidence type="ECO:0000256" key="3">
    <source>
        <dbReference type="ARBA" id="ARBA00023163"/>
    </source>
</evidence>
<dbReference type="InterPro" id="IPR003441">
    <property type="entry name" value="NAC-dom"/>
</dbReference>
<evidence type="ECO:0000313" key="7">
    <source>
        <dbReference type="Proteomes" id="UP001151287"/>
    </source>
</evidence>
<sequence length="508" mass="56663">MEVHEAIVDALVNAREDENYNNANKEAWFLVLTSKKPGLANVAEGRKVVAEGSKVVAGGSKKAVAVVKDIFKHPALAPVIYFIYTPYHMHSSLLSSHLQPSYISFPNYILHIRTEVHKMSISVNGQSCVPPGFRFHPTEEELLNYYLRKKVANEKIDLDVIRDVDLNKLEPWDIQEKCKIGSTPQNDWYFFSHKDKKYPTGTRTNRATAAGFWKATGRDKVIYNSFKRIGMRKTLVFYKGRAPHGQKSDWIMHEYRLDENADSNSHPHSHVTSPIGEANQEDGWVVCRVFKKKNHLKAISSPKNCSSITSDAKTQLMHSASDDALDQILQYMGRSCKQETEKYPSTSSTLSFKYLKPIETIASMHERFMKLPALESPTFQSSVSPTCDSQDSYMQETVQAVVNMDQSYNSGDGITDWVAMDRLVASHLNGQADPAKHELGCFDEPGFNFYSTNKLLLNSGADECTQGTSIINNGINTSAAGGCDGDLWSFTKSASSGSGSERLSNVSL</sequence>
<feature type="domain" description="NAC" evidence="5">
    <location>
        <begin position="129"/>
        <end position="292"/>
    </location>
</feature>